<dbReference type="AlphaFoldDB" id="A0A151M5E6"/>
<gene>
    <name evidence="4" type="ORF">Y1Q_0007720</name>
</gene>
<protein>
    <submittedName>
        <fullName evidence="4">C-type lectin lectoxin-Thr1-like</fullName>
    </submittedName>
</protein>
<dbReference type="SMART" id="SM00034">
    <property type="entry name" value="CLECT"/>
    <property type="match status" value="1"/>
</dbReference>
<sequence>MRPWICCLRAPSARVRIQPAVPAGSHHRRSVPGHVQTHFGYALNGEAQTLEMIHLGVLPSRDGTYQTWATIKINLSSNHDYTCSVEHESLGAALRVSWDKGRTECHWMLIVGIVVGVVLILVAALVCTACYFLSECQVKPVVPAHAQALGQKEDRDNEKVPVTKEDFDVQDLVRIYHPWEQCIRKDPGMSGVQIPRGSREETRVLIYMDDLNLLCQNKCSVERALWHTQIYKAAVGAKLNMSKSPCLAVGKLRDLESLGVLVPCKGVKILVVEFSPKLSGRKAWEKKEPKPINPLGTGSEHRLHQTPCSGPDPSKVHRTSEEMRTTAHLSLCLLGCLVLSPWLEGAEAKSCRRGWLFYGNKCYGFFSKRVTWAEAEVQCQTYHPGAHLASIRSDEEADRLIGYLLRIQLKGNVWIGLRDPLHIRVWTWTDGSTYSYRDWQVGEPNNTNGQEYCVEIRDFNVPSLSRSTPAPGT</sequence>
<evidence type="ECO:0000256" key="2">
    <source>
        <dbReference type="SAM" id="Phobius"/>
    </source>
</evidence>
<feature type="transmembrane region" description="Helical" evidence="2">
    <location>
        <begin position="107"/>
        <end position="134"/>
    </location>
</feature>
<name>A0A151M5E6_ALLMI</name>
<dbReference type="GO" id="GO:0030246">
    <property type="term" value="F:carbohydrate binding"/>
    <property type="evidence" value="ECO:0007669"/>
    <property type="project" value="UniProtKB-KW"/>
</dbReference>
<accession>A0A151M5E6</accession>
<dbReference type="PROSITE" id="PS50041">
    <property type="entry name" value="C_TYPE_LECTIN_2"/>
    <property type="match status" value="1"/>
</dbReference>
<dbReference type="PANTHER" id="PTHR22803">
    <property type="entry name" value="MANNOSE, PHOSPHOLIPASE, LECTIN RECEPTOR RELATED"/>
    <property type="match status" value="1"/>
</dbReference>
<dbReference type="PROSITE" id="PS00290">
    <property type="entry name" value="IG_MHC"/>
    <property type="match status" value="1"/>
</dbReference>
<evidence type="ECO:0000259" key="3">
    <source>
        <dbReference type="PROSITE" id="PS50041"/>
    </source>
</evidence>
<dbReference type="InterPro" id="IPR013783">
    <property type="entry name" value="Ig-like_fold"/>
</dbReference>
<keyword evidence="2" id="KW-0472">Membrane</keyword>
<dbReference type="Gene3D" id="2.60.40.10">
    <property type="entry name" value="Immunoglobulins"/>
    <property type="match status" value="1"/>
</dbReference>
<dbReference type="SUPFAM" id="SSF56436">
    <property type="entry name" value="C-type lectin-like"/>
    <property type="match status" value="1"/>
</dbReference>
<reference evidence="4 5" key="1">
    <citation type="journal article" date="2012" name="Genome Biol.">
        <title>Sequencing three crocodilian genomes to illuminate the evolution of archosaurs and amniotes.</title>
        <authorList>
            <person name="St John J.A."/>
            <person name="Braun E.L."/>
            <person name="Isberg S.R."/>
            <person name="Miles L.G."/>
            <person name="Chong A.Y."/>
            <person name="Gongora J."/>
            <person name="Dalzell P."/>
            <person name="Moran C."/>
            <person name="Bed'hom B."/>
            <person name="Abzhanov A."/>
            <person name="Burgess S.C."/>
            <person name="Cooksey A.M."/>
            <person name="Castoe T.A."/>
            <person name="Crawford N.G."/>
            <person name="Densmore L.D."/>
            <person name="Drew J.C."/>
            <person name="Edwards S.V."/>
            <person name="Faircloth B.C."/>
            <person name="Fujita M.K."/>
            <person name="Greenwold M.J."/>
            <person name="Hoffmann F.G."/>
            <person name="Howard J.M."/>
            <person name="Iguchi T."/>
            <person name="Janes D.E."/>
            <person name="Khan S.Y."/>
            <person name="Kohno S."/>
            <person name="de Koning A.J."/>
            <person name="Lance S.L."/>
            <person name="McCarthy F.M."/>
            <person name="McCormack J.E."/>
            <person name="Merchant M.E."/>
            <person name="Peterson D.G."/>
            <person name="Pollock D.D."/>
            <person name="Pourmand N."/>
            <person name="Raney B.J."/>
            <person name="Roessler K.A."/>
            <person name="Sanford J.R."/>
            <person name="Sawyer R.H."/>
            <person name="Schmidt C.J."/>
            <person name="Triplett E.W."/>
            <person name="Tuberville T.D."/>
            <person name="Venegas-Anaya M."/>
            <person name="Howard J.T."/>
            <person name="Jarvis E.D."/>
            <person name="Guillette L.J.Jr."/>
            <person name="Glenn T.C."/>
            <person name="Green R.E."/>
            <person name="Ray D.A."/>
        </authorList>
    </citation>
    <scope>NUCLEOTIDE SEQUENCE [LARGE SCALE GENOMIC DNA]</scope>
    <source>
        <strain evidence="4">KSC_2009_1</strain>
    </source>
</reference>
<keyword evidence="5" id="KW-1185">Reference proteome</keyword>
<dbReference type="InterPro" id="IPR003006">
    <property type="entry name" value="Ig/MHC_CS"/>
</dbReference>
<dbReference type="InterPro" id="IPR050111">
    <property type="entry name" value="C-type_lectin/snaclec_domain"/>
</dbReference>
<keyword evidence="2" id="KW-0812">Transmembrane</keyword>
<dbReference type="Pfam" id="PF00059">
    <property type="entry name" value="Lectin_C"/>
    <property type="match status" value="1"/>
</dbReference>
<dbReference type="InterPro" id="IPR016187">
    <property type="entry name" value="CTDL_fold"/>
</dbReference>
<feature type="region of interest" description="Disordered" evidence="1">
    <location>
        <begin position="285"/>
        <end position="317"/>
    </location>
</feature>
<proteinExistence type="predicted"/>
<dbReference type="InterPro" id="IPR001304">
    <property type="entry name" value="C-type_lectin-like"/>
</dbReference>
<feature type="domain" description="C-type lectin" evidence="3">
    <location>
        <begin position="358"/>
        <end position="457"/>
    </location>
</feature>
<keyword evidence="2" id="KW-1133">Transmembrane helix</keyword>
<dbReference type="PRINTS" id="PR01504">
    <property type="entry name" value="PNCREATITSAP"/>
</dbReference>
<dbReference type="Gene3D" id="3.10.100.10">
    <property type="entry name" value="Mannose-Binding Protein A, subunit A"/>
    <property type="match status" value="1"/>
</dbReference>
<dbReference type="SUPFAM" id="SSF48726">
    <property type="entry name" value="Immunoglobulin"/>
    <property type="match status" value="1"/>
</dbReference>
<dbReference type="EMBL" id="AKHW03006576">
    <property type="protein sequence ID" value="KYO19732.1"/>
    <property type="molecule type" value="Genomic_DNA"/>
</dbReference>
<evidence type="ECO:0000313" key="5">
    <source>
        <dbReference type="Proteomes" id="UP000050525"/>
    </source>
</evidence>
<dbReference type="InterPro" id="IPR036179">
    <property type="entry name" value="Ig-like_dom_sf"/>
</dbReference>
<comment type="caution">
    <text evidence="4">The sequence shown here is derived from an EMBL/GenBank/DDBJ whole genome shotgun (WGS) entry which is preliminary data.</text>
</comment>
<dbReference type="Proteomes" id="UP000050525">
    <property type="component" value="Unassembled WGS sequence"/>
</dbReference>
<dbReference type="eggNOG" id="KOG4297">
    <property type="taxonomic scope" value="Eukaryota"/>
</dbReference>
<dbReference type="InterPro" id="IPR016186">
    <property type="entry name" value="C-type_lectin-like/link_sf"/>
</dbReference>
<organism evidence="4 5">
    <name type="scientific">Alligator mississippiensis</name>
    <name type="common">American alligator</name>
    <dbReference type="NCBI Taxonomy" id="8496"/>
    <lineage>
        <taxon>Eukaryota</taxon>
        <taxon>Metazoa</taxon>
        <taxon>Chordata</taxon>
        <taxon>Craniata</taxon>
        <taxon>Vertebrata</taxon>
        <taxon>Euteleostomi</taxon>
        <taxon>Archelosauria</taxon>
        <taxon>Archosauria</taxon>
        <taxon>Crocodylia</taxon>
        <taxon>Alligatoridae</taxon>
        <taxon>Alligatorinae</taxon>
        <taxon>Alligator</taxon>
    </lineage>
</organism>
<dbReference type="STRING" id="8496.A0A151M5E6"/>
<evidence type="ECO:0000256" key="1">
    <source>
        <dbReference type="SAM" id="MobiDB-lite"/>
    </source>
</evidence>
<evidence type="ECO:0000313" key="4">
    <source>
        <dbReference type="EMBL" id="KYO19732.1"/>
    </source>
</evidence>